<comment type="caution">
    <text evidence="1">The sequence shown here is derived from an EMBL/GenBank/DDBJ whole genome shotgun (WGS) entry which is preliminary data.</text>
</comment>
<protein>
    <submittedName>
        <fullName evidence="1">Uncharacterized protein</fullName>
    </submittedName>
</protein>
<reference evidence="1 2" key="1">
    <citation type="journal article" date="2023" name="BMC Biotechnol.">
        <title>Vitis rotundifolia cv Carlos genome sequencing.</title>
        <authorList>
            <person name="Huff M."/>
            <person name="Hulse-Kemp A."/>
            <person name="Scheffler B."/>
            <person name="Youngblood R."/>
            <person name="Simpson S."/>
            <person name="Babiker E."/>
            <person name="Staton M."/>
        </authorList>
    </citation>
    <scope>NUCLEOTIDE SEQUENCE [LARGE SCALE GENOMIC DNA]</scope>
    <source>
        <tissue evidence="1">Leaf</tissue>
    </source>
</reference>
<keyword evidence="2" id="KW-1185">Reference proteome</keyword>
<dbReference type="Proteomes" id="UP001168098">
    <property type="component" value="Unassembled WGS sequence"/>
</dbReference>
<dbReference type="EMBL" id="JARBHA010000019">
    <property type="protein sequence ID" value="KAJ9672758.1"/>
    <property type="molecule type" value="Genomic_DNA"/>
</dbReference>
<sequence>MRRATSLGYLHYPPPAVFLENIHSNDRLKLASKLHLASLPFSFIPSFVRDDSRIDLYHANRLTGSSRVQMGSFGSVQFQANAAGQYDYVTPQILGNPELDS</sequence>
<name>A0AA39D5K3_VITRO</name>
<dbReference type="AlphaFoldDB" id="A0AA39D5K3"/>
<organism evidence="1 2">
    <name type="scientific">Vitis rotundifolia</name>
    <name type="common">Muscadine grape</name>
    <dbReference type="NCBI Taxonomy" id="103349"/>
    <lineage>
        <taxon>Eukaryota</taxon>
        <taxon>Viridiplantae</taxon>
        <taxon>Streptophyta</taxon>
        <taxon>Embryophyta</taxon>
        <taxon>Tracheophyta</taxon>
        <taxon>Spermatophyta</taxon>
        <taxon>Magnoliopsida</taxon>
        <taxon>eudicotyledons</taxon>
        <taxon>Gunneridae</taxon>
        <taxon>Pentapetalae</taxon>
        <taxon>rosids</taxon>
        <taxon>Vitales</taxon>
        <taxon>Vitaceae</taxon>
        <taxon>Viteae</taxon>
        <taxon>Vitis</taxon>
    </lineage>
</organism>
<evidence type="ECO:0000313" key="1">
    <source>
        <dbReference type="EMBL" id="KAJ9672758.1"/>
    </source>
</evidence>
<accession>A0AA39D5K3</accession>
<proteinExistence type="predicted"/>
<gene>
    <name evidence="1" type="ORF">PVL29_026111</name>
</gene>
<evidence type="ECO:0000313" key="2">
    <source>
        <dbReference type="Proteomes" id="UP001168098"/>
    </source>
</evidence>